<gene>
    <name evidence="2" type="ORF">EDD60_12710</name>
</gene>
<keyword evidence="3" id="KW-1185">Reference proteome</keyword>
<feature type="domain" description="HTH rpiR-type" evidence="1">
    <location>
        <begin position="2"/>
        <end position="78"/>
    </location>
</feature>
<dbReference type="EMBL" id="SMCQ01000027">
    <property type="protein sequence ID" value="TCV92265.1"/>
    <property type="molecule type" value="Genomic_DNA"/>
</dbReference>
<dbReference type="InterPro" id="IPR000281">
    <property type="entry name" value="HTH_RpiR"/>
</dbReference>
<accession>A0A4R3YHZ6</accession>
<protein>
    <submittedName>
        <fullName evidence="2">RpiR family transcriptional regulator</fullName>
    </submittedName>
</protein>
<evidence type="ECO:0000313" key="2">
    <source>
        <dbReference type="EMBL" id="TCV92265.1"/>
    </source>
</evidence>
<proteinExistence type="predicted"/>
<dbReference type="Proteomes" id="UP000295515">
    <property type="component" value="Unassembled WGS sequence"/>
</dbReference>
<dbReference type="SUPFAM" id="SSF46689">
    <property type="entry name" value="Homeodomain-like"/>
    <property type="match status" value="1"/>
</dbReference>
<dbReference type="InterPro" id="IPR036388">
    <property type="entry name" value="WH-like_DNA-bd_sf"/>
</dbReference>
<dbReference type="RefSeq" id="WP_066450036.1">
    <property type="nucleotide sequence ID" value="NZ_CAUWFI010000009.1"/>
</dbReference>
<name>A0A4R3YHZ6_9FIRM</name>
<dbReference type="Gene3D" id="1.10.10.10">
    <property type="entry name" value="Winged helix-like DNA-binding domain superfamily/Winged helix DNA-binding domain"/>
    <property type="match status" value="1"/>
</dbReference>
<dbReference type="Pfam" id="PF01418">
    <property type="entry name" value="HTH_6"/>
    <property type="match status" value="1"/>
</dbReference>
<dbReference type="PROSITE" id="PS51071">
    <property type="entry name" value="HTH_RPIR"/>
    <property type="match status" value="1"/>
</dbReference>
<dbReference type="GeneID" id="98916511"/>
<sequence>MIVEQLNTLLTISDHDSNEYLISTYLLNNWKNIVNYKMNEVLMEIPVSKSTLSRFCKTLGYRNFTDVQYQLFFEMSKVHPYKNNVELEEVIHLKPVLKNKKRIVVIGDENSMTPLLIYKQIFFNIGIEFVMKFKNSRPIDVLQEFCVSQEDIVIYVSLYKTNLELLANIFEHYIEVIDYLRKQDISYIYIGQMVDKKENEEYFLQIKPSSNVSDLIFQLCQAFEKIYALLSVENN</sequence>
<organism evidence="2 3">
    <name type="scientific">Longibaculum muris</name>
    <dbReference type="NCBI Taxonomy" id="1796628"/>
    <lineage>
        <taxon>Bacteria</taxon>
        <taxon>Bacillati</taxon>
        <taxon>Bacillota</taxon>
        <taxon>Erysipelotrichia</taxon>
        <taxon>Erysipelotrichales</taxon>
        <taxon>Coprobacillaceae</taxon>
        <taxon>Longibaculum</taxon>
    </lineage>
</organism>
<dbReference type="InterPro" id="IPR009057">
    <property type="entry name" value="Homeodomain-like_sf"/>
</dbReference>
<evidence type="ECO:0000259" key="1">
    <source>
        <dbReference type="PROSITE" id="PS51071"/>
    </source>
</evidence>
<dbReference type="AlphaFoldDB" id="A0A4R3YHZ6"/>
<reference evidence="2 3" key="1">
    <citation type="submission" date="2019-03" db="EMBL/GenBank/DDBJ databases">
        <title>Genomic Encyclopedia of Type Strains, Phase IV (KMG-IV): sequencing the most valuable type-strain genomes for metagenomic binning, comparative biology and taxonomic classification.</title>
        <authorList>
            <person name="Goeker M."/>
        </authorList>
    </citation>
    <scope>NUCLEOTIDE SEQUENCE [LARGE SCALE GENOMIC DNA]</scope>
    <source>
        <strain evidence="2 3">DSM 29487</strain>
    </source>
</reference>
<comment type="caution">
    <text evidence="2">The sequence shown here is derived from an EMBL/GenBank/DDBJ whole genome shotgun (WGS) entry which is preliminary data.</text>
</comment>
<evidence type="ECO:0000313" key="3">
    <source>
        <dbReference type="Proteomes" id="UP000295515"/>
    </source>
</evidence>
<dbReference type="GO" id="GO:0003700">
    <property type="term" value="F:DNA-binding transcription factor activity"/>
    <property type="evidence" value="ECO:0007669"/>
    <property type="project" value="InterPro"/>
</dbReference>